<dbReference type="Proteomes" id="UP001159042">
    <property type="component" value="Unassembled WGS sequence"/>
</dbReference>
<evidence type="ECO:0000259" key="1">
    <source>
        <dbReference type="Pfam" id="PF24764"/>
    </source>
</evidence>
<dbReference type="InterPro" id="IPR058913">
    <property type="entry name" value="Integrase_dom_put"/>
</dbReference>
<organism evidence="2 3">
    <name type="scientific">Exocentrus adspersus</name>
    <dbReference type="NCBI Taxonomy" id="1586481"/>
    <lineage>
        <taxon>Eukaryota</taxon>
        <taxon>Metazoa</taxon>
        <taxon>Ecdysozoa</taxon>
        <taxon>Arthropoda</taxon>
        <taxon>Hexapoda</taxon>
        <taxon>Insecta</taxon>
        <taxon>Pterygota</taxon>
        <taxon>Neoptera</taxon>
        <taxon>Endopterygota</taxon>
        <taxon>Coleoptera</taxon>
        <taxon>Polyphaga</taxon>
        <taxon>Cucujiformia</taxon>
        <taxon>Chrysomeloidea</taxon>
        <taxon>Cerambycidae</taxon>
        <taxon>Lamiinae</taxon>
        <taxon>Acanthocinini</taxon>
        <taxon>Exocentrus</taxon>
    </lineage>
</organism>
<accession>A0AAV8VIY9</accession>
<sequence length="173" mass="20620">MERQENLVEQYFSLGLQQREILTFLRSLHNIDISLRTLKRILRKLNLRRRKNYTNIHQVIRFIEQKWIHLKCMQNGFVVTQNVVRELLKLLDPDGVEIRKRKRLRRRQYSSKGANFVWHMDSYDKLKRYGICINGCIDGFSTPFPHNSNIDFRMGAETKIKMLNSAQPQAGMV</sequence>
<dbReference type="AlphaFoldDB" id="A0AAV8VIY9"/>
<dbReference type="Pfam" id="PF24764">
    <property type="entry name" value="rva_4"/>
    <property type="match status" value="1"/>
</dbReference>
<proteinExistence type="predicted"/>
<protein>
    <recommendedName>
        <fullName evidence="1">Integrase core domain-containing protein</fullName>
    </recommendedName>
</protein>
<reference evidence="2 3" key="1">
    <citation type="journal article" date="2023" name="Insect Mol. Biol.">
        <title>Genome sequencing provides insights into the evolution of gene families encoding plant cell wall-degrading enzymes in longhorned beetles.</title>
        <authorList>
            <person name="Shin N.R."/>
            <person name="Okamura Y."/>
            <person name="Kirsch R."/>
            <person name="Pauchet Y."/>
        </authorList>
    </citation>
    <scope>NUCLEOTIDE SEQUENCE [LARGE SCALE GENOMIC DNA]</scope>
    <source>
        <strain evidence="2">EAD_L_NR</strain>
    </source>
</reference>
<name>A0AAV8VIY9_9CUCU</name>
<comment type="caution">
    <text evidence="2">The sequence shown here is derived from an EMBL/GenBank/DDBJ whole genome shotgun (WGS) entry which is preliminary data.</text>
</comment>
<evidence type="ECO:0000313" key="2">
    <source>
        <dbReference type="EMBL" id="KAJ8914173.1"/>
    </source>
</evidence>
<dbReference type="PANTHER" id="PTHR46791:SF13">
    <property type="entry name" value="CLR5 DOMAIN-CONTAINING PROTEIN"/>
    <property type="match status" value="1"/>
</dbReference>
<feature type="domain" description="Integrase core" evidence="1">
    <location>
        <begin position="109"/>
        <end position="141"/>
    </location>
</feature>
<evidence type="ECO:0000313" key="3">
    <source>
        <dbReference type="Proteomes" id="UP001159042"/>
    </source>
</evidence>
<keyword evidence="3" id="KW-1185">Reference proteome</keyword>
<gene>
    <name evidence="2" type="ORF">NQ315_016252</name>
</gene>
<dbReference type="EMBL" id="JANEYG010000079">
    <property type="protein sequence ID" value="KAJ8914173.1"/>
    <property type="molecule type" value="Genomic_DNA"/>
</dbReference>
<dbReference type="PANTHER" id="PTHR46791">
    <property type="entry name" value="EXPRESSED PROTEIN"/>
    <property type="match status" value="1"/>
</dbReference>